<dbReference type="AlphaFoldDB" id="A0A0D0BF85"/>
<sequence length="226" mass="25576">MLAEYLIFPREAFTHSSAGSLAIFASLTPVVFFRSTVSNPSSPDMRPFQSFLLFTLVWIWTSLLPVSASPIGDNSIHIRTGSQVKLPVKFRRFKQGTNEEHWMLVIGTANGFHEIAGHKLEEFNYDPREASKLIDLGCEAVFPDSATKEKVFKELVGAELKKEMDADPNSNCMDYVKAGLWYLHDHGYIKPFPKTFTDIYNKEYAPLKAKLFGAHHDQAIIVSEHH</sequence>
<proteinExistence type="predicted"/>
<gene>
    <name evidence="1" type="ORF">GYMLUDRAFT_242629</name>
</gene>
<dbReference type="EMBL" id="KN834767">
    <property type="protein sequence ID" value="KIK62455.1"/>
    <property type="molecule type" value="Genomic_DNA"/>
</dbReference>
<keyword evidence="2" id="KW-1185">Reference proteome</keyword>
<dbReference type="Proteomes" id="UP000053593">
    <property type="component" value="Unassembled WGS sequence"/>
</dbReference>
<evidence type="ECO:0000313" key="1">
    <source>
        <dbReference type="EMBL" id="KIK62455.1"/>
    </source>
</evidence>
<protein>
    <submittedName>
        <fullName evidence="1">Uncharacterized protein</fullName>
    </submittedName>
</protein>
<evidence type="ECO:0000313" key="2">
    <source>
        <dbReference type="Proteomes" id="UP000053593"/>
    </source>
</evidence>
<name>A0A0D0BF85_9AGAR</name>
<reference evidence="1 2" key="1">
    <citation type="submission" date="2014-04" db="EMBL/GenBank/DDBJ databases">
        <title>Evolutionary Origins and Diversification of the Mycorrhizal Mutualists.</title>
        <authorList>
            <consortium name="DOE Joint Genome Institute"/>
            <consortium name="Mycorrhizal Genomics Consortium"/>
            <person name="Kohler A."/>
            <person name="Kuo A."/>
            <person name="Nagy L.G."/>
            <person name="Floudas D."/>
            <person name="Copeland A."/>
            <person name="Barry K.W."/>
            <person name="Cichocki N."/>
            <person name="Veneault-Fourrey C."/>
            <person name="LaButti K."/>
            <person name="Lindquist E.A."/>
            <person name="Lipzen A."/>
            <person name="Lundell T."/>
            <person name="Morin E."/>
            <person name="Murat C."/>
            <person name="Riley R."/>
            <person name="Ohm R."/>
            <person name="Sun H."/>
            <person name="Tunlid A."/>
            <person name="Henrissat B."/>
            <person name="Grigoriev I.V."/>
            <person name="Hibbett D.S."/>
            <person name="Martin F."/>
        </authorList>
    </citation>
    <scope>NUCLEOTIDE SEQUENCE [LARGE SCALE GENOMIC DNA]</scope>
    <source>
        <strain evidence="1 2">FD-317 M1</strain>
    </source>
</reference>
<organism evidence="1 2">
    <name type="scientific">Collybiopsis luxurians FD-317 M1</name>
    <dbReference type="NCBI Taxonomy" id="944289"/>
    <lineage>
        <taxon>Eukaryota</taxon>
        <taxon>Fungi</taxon>
        <taxon>Dikarya</taxon>
        <taxon>Basidiomycota</taxon>
        <taxon>Agaricomycotina</taxon>
        <taxon>Agaricomycetes</taxon>
        <taxon>Agaricomycetidae</taxon>
        <taxon>Agaricales</taxon>
        <taxon>Marasmiineae</taxon>
        <taxon>Omphalotaceae</taxon>
        <taxon>Collybiopsis</taxon>
        <taxon>Collybiopsis luxurians</taxon>
    </lineage>
</organism>
<dbReference type="OrthoDB" id="3054873at2759"/>
<accession>A0A0D0BF85</accession>
<dbReference type="HOGENOM" id="CLU_1224892_0_0_1"/>